<dbReference type="RefSeq" id="WP_136354451.1">
    <property type="nucleotide sequence ID" value="NZ_CP046266.1"/>
</dbReference>
<evidence type="ECO:0000256" key="1">
    <source>
        <dbReference type="ARBA" id="ARBA00001947"/>
    </source>
</evidence>
<protein>
    <submittedName>
        <fullName evidence="6">Hydrolase</fullName>
    </submittedName>
</protein>
<dbReference type="GO" id="GO:0005737">
    <property type="term" value="C:cytoplasm"/>
    <property type="evidence" value="ECO:0007669"/>
    <property type="project" value="UniProtKB-SubCell"/>
</dbReference>
<sequence>MTKKLYYTSSYTTEWETKIINILDRNGEYYVVLEETAFYPNGGGQPCDTGYINGIAVLDVFIEDNEVFHKLEDMPKNDDVTCQINWNRRFDHMQHHSGQHLLSAVCLNLFHAKTISFHLGEEFASIDVDQPDLTQFQLASIEQEVNKQIYINRSIHSYFVTNEKLKEIVLVKKPKVTGNIRIVEIEGIEYNACGGTHVTRTGEIGIIKLIKAEKQKGSTRIYFKCGYRALNDFMESQRILGTLASKFNTGRSDILDRFGKWEQEHKQLENDIENLKEQLHSYQAKELLNKASDHFLAHIFEDKSLKELQHLASKLVKENDLLILFASTVENKIVLMHNGTKSLKCGNLFKVNLNKFNGKGGGNDKSAQAGFPSNEETLKFYHFISQNVMTEH</sequence>
<dbReference type="Gene3D" id="3.30.980.10">
    <property type="entry name" value="Threonyl-trna Synthetase, Chain A, domain 2"/>
    <property type="match status" value="1"/>
</dbReference>
<dbReference type="GO" id="GO:0005524">
    <property type="term" value="F:ATP binding"/>
    <property type="evidence" value="ECO:0007669"/>
    <property type="project" value="InterPro"/>
</dbReference>
<dbReference type="PANTHER" id="PTHR43462:SF1">
    <property type="entry name" value="ALANYL-TRNA EDITING PROTEIN AARSD1"/>
    <property type="match status" value="1"/>
</dbReference>
<dbReference type="PANTHER" id="PTHR43462">
    <property type="entry name" value="ALANYL-TRNA EDITING PROTEIN"/>
    <property type="match status" value="1"/>
</dbReference>
<evidence type="ECO:0000256" key="2">
    <source>
        <dbReference type="ARBA" id="ARBA00004496"/>
    </source>
</evidence>
<dbReference type="InterPro" id="IPR018163">
    <property type="entry name" value="Thr/Ala-tRNA-synth_IIc_edit"/>
</dbReference>
<dbReference type="InterPro" id="IPR009000">
    <property type="entry name" value="Transl_B-barrel_sf"/>
</dbReference>
<dbReference type="GO" id="GO:0006419">
    <property type="term" value="P:alanyl-tRNA aminoacylation"/>
    <property type="evidence" value="ECO:0007669"/>
    <property type="project" value="InterPro"/>
</dbReference>
<proteinExistence type="predicted"/>
<dbReference type="InterPro" id="IPR018165">
    <property type="entry name" value="Ala-tRNA-synth_IIc_core"/>
</dbReference>
<gene>
    <name evidence="6" type="ORF">E6W99_12830</name>
</gene>
<dbReference type="SMART" id="SM00863">
    <property type="entry name" value="tRNA_SAD"/>
    <property type="match status" value="1"/>
</dbReference>
<name>A0A4S4BVQ1_9BACI</name>
<dbReference type="Proteomes" id="UP000310334">
    <property type="component" value="Unassembled WGS sequence"/>
</dbReference>
<keyword evidence="6" id="KW-0378">Hydrolase</keyword>
<accession>A0A4S4BVQ1</accession>
<dbReference type="EMBL" id="SSNT01000009">
    <property type="protein sequence ID" value="THF79234.1"/>
    <property type="molecule type" value="Genomic_DNA"/>
</dbReference>
<keyword evidence="4" id="KW-0862">Zinc</keyword>
<comment type="caution">
    <text evidence="6">The sequence shown here is derived from an EMBL/GenBank/DDBJ whole genome shotgun (WGS) entry which is preliminary data.</text>
</comment>
<evidence type="ECO:0000259" key="5">
    <source>
        <dbReference type="PROSITE" id="PS50860"/>
    </source>
</evidence>
<evidence type="ECO:0000256" key="4">
    <source>
        <dbReference type="ARBA" id="ARBA00022833"/>
    </source>
</evidence>
<dbReference type="AlphaFoldDB" id="A0A4S4BVQ1"/>
<dbReference type="Gene3D" id="3.10.310.40">
    <property type="match status" value="1"/>
</dbReference>
<dbReference type="SUPFAM" id="SSF55186">
    <property type="entry name" value="ThrRS/AlaRS common domain"/>
    <property type="match status" value="1"/>
</dbReference>
<dbReference type="PROSITE" id="PS50860">
    <property type="entry name" value="AA_TRNA_LIGASE_II_ALA"/>
    <property type="match status" value="1"/>
</dbReference>
<dbReference type="Pfam" id="PF01411">
    <property type="entry name" value="tRNA-synt_2c"/>
    <property type="match status" value="1"/>
</dbReference>
<dbReference type="InterPro" id="IPR018164">
    <property type="entry name" value="Ala-tRNA-synth_IIc_N"/>
</dbReference>
<reference evidence="6 7" key="1">
    <citation type="submission" date="2019-04" db="EMBL/GenBank/DDBJ databases">
        <title>Bacillus sediminilitoris sp. nov., isolated from a tidal flat sediment on the East China Sea.</title>
        <authorList>
            <person name="Wei Y."/>
            <person name="Mao H."/>
            <person name="Fang J."/>
        </authorList>
    </citation>
    <scope>NUCLEOTIDE SEQUENCE [LARGE SCALE GENOMIC DNA]</scope>
    <source>
        <strain evidence="6 7">DSL-17</strain>
    </source>
</reference>
<dbReference type="Gene3D" id="2.40.30.130">
    <property type="match status" value="1"/>
</dbReference>
<dbReference type="GO" id="GO:0004813">
    <property type="term" value="F:alanine-tRNA ligase activity"/>
    <property type="evidence" value="ECO:0007669"/>
    <property type="project" value="InterPro"/>
</dbReference>
<comment type="cofactor">
    <cofactor evidence="1">
        <name>Zn(2+)</name>
        <dbReference type="ChEBI" id="CHEBI:29105"/>
    </cofactor>
</comment>
<evidence type="ECO:0000313" key="7">
    <source>
        <dbReference type="Proteomes" id="UP000310334"/>
    </source>
</evidence>
<dbReference type="GO" id="GO:0002161">
    <property type="term" value="F:aminoacyl-tRNA deacylase activity"/>
    <property type="evidence" value="ECO:0007669"/>
    <property type="project" value="UniProtKB-ARBA"/>
</dbReference>
<organism evidence="6 7">
    <name type="scientific">Metabacillus sediminilitoris</name>
    <dbReference type="NCBI Taxonomy" id="2567941"/>
    <lineage>
        <taxon>Bacteria</taxon>
        <taxon>Bacillati</taxon>
        <taxon>Bacillota</taxon>
        <taxon>Bacilli</taxon>
        <taxon>Bacillales</taxon>
        <taxon>Bacillaceae</taxon>
        <taxon>Metabacillus</taxon>
    </lineage>
</organism>
<dbReference type="OrthoDB" id="9812949at2"/>
<keyword evidence="7" id="KW-1185">Reference proteome</keyword>
<dbReference type="InterPro" id="IPR051335">
    <property type="entry name" value="Alanyl-tRNA_Editing_Enzymes"/>
</dbReference>
<dbReference type="GO" id="GO:0046872">
    <property type="term" value="F:metal ion binding"/>
    <property type="evidence" value="ECO:0007669"/>
    <property type="project" value="UniProtKB-KW"/>
</dbReference>
<keyword evidence="3" id="KW-0479">Metal-binding</keyword>
<dbReference type="SUPFAM" id="SSF50447">
    <property type="entry name" value="Translation proteins"/>
    <property type="match status" value="1"/>
</dbReference>
<feature type="domain" description="Alanyl-transfer RNA synthetases family profile" evidence="5">
    <location>
        <begin position="1"/>
        <end position="235"/>
    </location>
</feature>
<dbReference type="GO" id="GO:0003676">
    <property type="term" value="F:nucleic acid binding"/>
    <property type="evidence" value="ECO:0007669"/>
    <property type="project" value="InterPro"/>
</dbReference>
<comment type="subcellular location">
    <subcellularLocation>
        <location evidence="2">Cytoplasm</location>
    </subcellularLocation>
</comment>
<evidence type="ECO:0000256" key="3">
    <source>
        <dbReference type="ARBA" id="ARBA00022723"/>
    </source>
</evidence>
<dbReference type="Pfam" id="PF07973">
    <property type="entry name" value="tRNA_SAD"/>
    <property type="match status" value="1"/>
</dbReference>
<evidence type="ECO:0000313" key="6">
    <source>
        <dbReference type="EMBL" id="THF79234.1"/>
    </source>
</evidence>
<dbReference type="InterPro" id="IPR012947">
    <property type="entry name" value="tRNA_SAD"/>
</dbReference>